<evidence type="ECO:0000256" key="2">
    <source>
        <dbReference type="ARBA" id="ARBA00022475"/>
    </source>
</evidence>
<feature type="region of interest" description="Disordered" evidence="6">
    <location>
        <begin position="86"/>
        <end position="135"/>
    </location>
</feature>
<sequence length="277" mass="29224">MSSLRHRTGGTLDVGSKKAITVRYEGREHAVSWFAGASDEAITRTIELALRLPRGTPAVVRDPEDGSALAVSDSLPDGLTVDATAVPACSGGDNDRRRAESSGNGFYGRGESGNNKNSDAKPAHDSAGGIGGGSDGGGVGGGVGAAHEFRGELLKFERVNAHLANERTWLAWVRTALSVLGVALSLISLTDDMGSATMDSTAMALGVAFVACTLFTYMTGWLRYTRVKEVLTWTGSQVKGRFGRFGLKYFTWFLGASLVLTVPVYFIAGVNVVEDAR</sequence>
<evidence type="ECO:0000313" key="10">
    <source>
        <dbReference type="Proteomes" id="UP000002630"/>
    </source>
</evidence>
<keyword evidence="3 7" id="KW-0812">Transmembrane</keyword>
<dbReference type="InParanoid" id="D8LKT4"/>
<evidence type="ECO:0000256" key="1">
    <source>
        <dbReference type="ARBA" id="ARBA00004651"/>
    </source>
</evidence>
<gene>
    <name evidence="9" type="ORF">Esi_0031_0027</name>
</gene>
<proteinExistence type="predicted"/>
<name>D8LKT4_ECTSI</name>
<comment type="subcellular location">
    <subcellularLocation>
        <location evidence="1">Cell membrane</location>
        <topology evidence="1">Multi-pass membrane protein</topology>
    </subcellularLocation>
</comment>
<dbReference type="EMBL" id="FN649760">
    <property type="protein sequence ID" value="CBN80067.1"/>
    <property type="molecule type" value="Genomic_DNA"/>
</dbReference>
<evidence type="ECO:0000256" key="7">
    <source>
        <dbReference type="SAM" id="Phobius"/>
    </source>
</evidence>
<feature type="transmembrane region" description="Helical" evidence="7">
    <location>
        <begin position="169"/>
        <end position="189"/>
    </location>
</feature>
<evidence type="ECO:0000256" key="3">
    <source>
        <dbReference type="ARBA" id="ARBA00022692"/>
    </source>
</evidence>
<dbReference type="eggNOG" id="ENOG502SBZQ">
    <property type="taxonomic scope" value="Eukaryota"/>
</dbReference>
<reference evidence="9 10" key="1">
    <citation type="journal article" date="2010" name="Nature">
        <title>The Ectocarpus genome and the independent evolution of multicellularity in brown algae.</title>
        <authorList>
            <person name="Cock J.M."/>
            <person name="Sterck L."/>
            <person name="Rouze P."/>
            <person name="Scornet D."/>
            <person name="Allen A.E."/>
            <person name="Amoutzias G."/>
            <person name="Anthouard V."/>
            <person name="Artiguenave F."/>
            <person name="Aury J.M."/>
            <person name="Badger J.H."/>
            <person name="Beszteri B."/>
            <person name="Billiau K."/>
            <person name="Bonnet E."/>
            <person name="Bothwell J.H."/>
            <person name="Bowler C."/>
            <person name="Boyen C."/>
            <person name="Brownlee C."/>
            <person name="Carrano C.J."/>
            <person name="Charrier B."/>
            <person name="Cho G.Y."/>
            <person name="Coelho S.M."/>
            <person name="Collen J."/>
            <person name="Corre E."/>
            <person name="Da Silva C."/>
            <person name="Delage L."/>
            <person name="Delaroque N."/>
            <person name="Dittami S.M."/>
            <person name="Doulbeau S."/>
            <person name="Elias M."/>
            <person name="Farnham G."/>
            <person name="Gachon C.M."/>
            <person name="Gschloessl B."/>
            <person name="Heesch S."/>
            <person name="Jabbari K."/>
            <person name="Jubin C."/>
            <person name="Kawai H."/>
            <person name="Kimura K."/>
            <person name="Kloareg B."/>
            <person name="Kupper F.C."/>
            <person name="Lang D."/>
            <person name="Le Bail A."/>
            <person name="Leblanc C."/>
            <person name="Lerouge P."/>
            <person name="Lohr M."/>
            <person name="Lopez P.J."/>
            <person name="Martens C."/>
            <person name="Maumus F."/>
            <person name="Michel G."/>
            <person name="Miranda-Saavedra D."/>
            <person name="Morales J."/>
            <person name="Moreau H."/>
            <person name="Motomura T."/>
            <person name="Nagasato C."/>
            <person name="Napoli C.A."/>
            <person name="Nelson D.R."/>
            <person name="Nyvall-Collen P."/>
            <person name="Peters A.F."/>
            <person name="Pommier C."/>
            <person name="Potin P."/>
            <person name="Poulain J."/>
            <person name="Quesneville H."/>
            <person name="Read B."/>
            <person name="Rensing S.A."/>
            <person name="Ritter A."/>
            <person name="Rousvoal S."/>
            <person name="Samanta M."/>
            <person name="Samson G."/>
            <person name="Schroeder D.C."/>
            <person name="Segurens B."/>
            <person name="Strittmatter M."/>
            <person name="Tonon T."/>
            <person name="Tregear J.W."/>
            <person name="Valentin K."/>
            <person name="von Dassow P."/>
            <person name="Yamagishi T."/>
            <person name="Van de Peer Y."/>
            <person name="Wincker P."/>
        </authorList>
    </citation>
    <scope>NUCLEOTIDE SEQUENCE [LARGE SCALE GENOMIC DNA]</scope>
    <source>
        <strain evidence="10">Ec32 / CCAP1310/4</strain>
    </source>
</reference>
<keyword evidence="5 7" id="KW-0472">Membrane</keyword>
<evidence type="ECO:0000256" key="6">
    <source>
        <dbReference type="SAM" id="MobiDB-lite"/>
    </source>
</evidence>
<dbReference type="InterPro" id="IPR052053">
    <property type="entry name" value="IM_YidH-like"/>
</dbReference>
<feature type="transmembrane region" description="Helical" evidence="7">
    <location>
        <begin position="201"/>
        <end position="222"/>
    </location>
</feature>
<evidence type="ECO:0000259" key="8">
    <source>
        <dbReference type="Pfam" id="PF02656"/>
    </source>
</evidence>
<dbReference type="GO" id="GO:0005886">
    <property type="term" value="C:plasma membrane"/>
    <property type="evidence" value="ECO:0007669"/>
    <property type="project" value="UniProtKB-SubCell"/>
</dbReference>
<keyword evidence="10" id="KW-1185">Reference proteome</keyword>
<dbReference type="Proteomes" id="UP000002630">
    <property type="component" value="Unassembled WGS sequence"/>
</dbReference>
<dbReference type="PANTHER" id="PTHR34187:SF2">
    <property type="entry name" value="DUF202 DOMAIN-CONTAINING PROTEIN"/>
    <property type="match status" value="1"/>
</dbReference>
<organism evidence="9 10">
    <name type="scientific">Ectocarpus siliculosus</name>
    <name type="common">Brown alga</name>
    <name type="synonym">Conferva siliculosa</name>
    <dbReference type="NCBI Taxonomy" id="2880"/>
    <lineage>
        <taxon>Eukaryota</taxon>
        <taxon>Sar</taxon>
        <taxon>Stramenopiles</taxon>
        <taxon>Ochrophyta</taxon>
        <taxon>PX clade</taxon>
        <taxon>Phaeophyceae</taxon>
        <taxon>Ectocarpales</taxon>
        <taxon>Ectocarpaceae</taxon>
        <taxon>Ectocarpus</taxon>
    </lineage>
</organism>
<accession>D8LKT4</accession>
<evidence type="ECO:0000256" key="4">
    <source>
        <dbReference type="ARBA" id="ARBA00022989"/>
    </source>
</evidence>
<evidence type="ECO:0000256" key="5">
    <source>
        <dbReference type="ARBA" id="ARBA00023136"/>
    </source>
</evidence>
<dbReference type="OrthoDB" id="199599at2759"/>
<feature type="transmembrane region" description="Helical" evidence="7">
    <location>
        <begin position="249"/>
        <end position="268"/>
    </location>
</feature>
<dbReference type="InterPro" id="IPR003807">
    <property type="entry name" value="DUF202"/>
</dbReference>
<keyword evidence="4 7" id="KW-1133">Transmembrane helix</keyword>
<protein>
    <recommendedName>
        <fullName evidence="8">DUF202 domain-containing protein</fullName>
    </recommendedName>
</protein>
<keyword evidence="2" id="KW-1003">Cell membrane</keyword>
<dbReference type="PANTHER" id="PTHR34187">
    <property type="entry name" value="FGR18P"/>
    <property type="match status" value="1"/>
</dbReference>
<dbReference type="Pfam" id="PF02656">
    <property type="entry name" value="DUF202"/>
    <property type="match status" value="1"/>
</dbReference>
<feature type="domain" description="DUF202" evidence="8">
    <location>
        <begin position="162"/>
        <end position="227"/>
    </location>
</feature>
<dbReference type="AlphaFoldDB" id="D8LKT4"/>
<evidence type="ECO:0000313" key="9">
    <source>
        <dbReference type="EMBL" id="CBN80067.1"/>
    </source>
</evidence>